<dbReference type="STRING" id="1397108.IMCC12053_431"/>
<accession>A0A0P0A7K8</accession>
<dbReference type="Proteomes" id="UP000064920">
    <property type="component" value="Chromosome"/>
</dbReference>
<name>A0A0P0A7K8_9RHOB</name>
<evidence type="ECO:0000313" key="2">
    <source>
        <dbReference type="Proteomes" id="UP000064920"/>
    </source>
</evidence>
<dbReference type="PATRIC" id="fig|1397108.4.peg.445"/>
<reference evidence="1 2" key="1">
    <citation type="submission" date="2015-05" db="EMBL/GenBank/DDBJ databases">
        <authorList>
            <person name="Wang D.B."/>
            <person name="Wang M."/>
        </authorList>
    </citation>
    <scope>NUCLEOTIDE SEQUENCE [LARGE SCALE GENOMIC DNA]</scope>
    <source>
        <strain evidence="1 2">IMCC 12053</strain>
    </source>
</reference>
<gene>
    <name evidence="1" type="ORF">IMCC12053_431</name>
</gene>
<keyword evidence="2" id="KW-1185">Reference proteome</keyword>
<organism evidence="1 2">
    <name type="scientific">Celeribacter marinus</name>
    <dbReference type="NCBI Taxonomy" id="1397108"/>
    <lineage>
        <taxon>Bacteria</taxon>
        <taxon>Pseudomonadati</taxon>
        <taxon>Pseudomonadota</taxon>
        <taxon>Alphaproteobacteria</taxon>
        <taxon>Rhodobacterales</taxon>
        <taxon>Roseobacteraceae</taxon>
        <taxon>Celeribacter</taxon>
    </lineage>
</organism>
<dbReference type="EMBL" id="CP012023">
    <property type="protein sequence ID" value="ALI54380.1"/>
    <property type="molecule type" value="Genomic_DNA"/>
</dbReference>
<dbReference type="AlphaFoldDB" id="A0A0P0A7K8"/>
<protein>
    <submittedName>
        <fullName evidence="1">Uncharacterized protein</fullName>
    </submittedName>
</protein>
<dbReference type="KEGG" id="cmar:IMCC12053_431"/>
<evidence type="ECO:0000313" key="1">
    <source>
        <dbReference type="EMBL" id="ALI54380.1"/>
    </source>
</evidence>
<proteinExistence type="predicted"/>
<sequence length="50" mass="5538">MIHSDQFGDTDMNCIGELGVAAISTNSGMSLRDGEYLKARFGRPRWSMNT</sequence>